<evidence type="ECO:0000313" key="2">
    <source>
        <dbReference type="EMBL" id="KKL30651.1"/>
    </source>
</evidence>
<evidence type="ECO:0000256" key="1">
    <source>
        <dbReference type="SAM" id="Phobius"/>
    </source>
</evidence>
<comment type="caution">
    <text evidence="2">The sequence shown here is derived from an EMBL/GenBank/DDBJ whole genome shotgun (WGS) entry which is preliminary data.</text>
</comment>
<protein>
    <submittedName>
        <fullName evidence="2">Uncharacterized protein</fullName>
    </submittedName>
</protein>
<reference evidence="2" key="1">
    <citation type="journal article" date="2015" name="Nature">
        <title>Complex archaea that bridge the gap between prokaryotes and eukaryotes.</title>
        <authorList>
            <person name="Spang A."/>
            <person name="Saw J.H."/>
            <person name="Jorgensen S.L."/>
            <person name="Zaremba-Niedzwiedzka K."/>
            <person name="Martijn J."/>
            <person name="Lind A.E."/>
            <person name="van Eijk R."/>
            <person name="Schleper C."/>
            <person name="Guy L."/>
            <person name="Ettema T.J."/>
        </authorList>
    </citation>
    <scope>NUCLEOTIDE SEQUENCE</scope>
</reference>
<feature type="transmembrane region" description="Helical" evidence="1">
    <location>
        <begin position="12"/>
        <end position="31"/>
    </location>
</feature>
<accession>A0A0F9EZ63</accession>
<feature type="non-terminal residue" evidence="2">
    <location>
        <position position="1"/>
    </location>
</feature>
<dbReference type="AlphaFoldDB" id="A0A0F9EZ63"/>
<proteinExistence type="predicted"/>
<gene>
    <name evidence="2" type="ORF">LCGC14_2368470</name>
</gene>
<dbReference type="EMBL" id="LAZR01034863">
    <property type="protein sequence ID" value="KKL30651.1"/>
    <property type="molecule type" value="Genomic_DNA"/>
</dbReference>
<feature type="transmembrane region" description="Helical" evidence="1">
    <location>
        <begin position="47"/>
        <end position="66"/>
    </location>
</feature>
<keyword evidence="1" id="KW-1133">Transmembrane helix</keyword>
<name>A0A0F9EZ63_9ZZZZ</name>
<keyword evidence="1" id="KW-0812">Transmembrane</keyword>
<keyword evidence="1" id="KW-0472">Membrane</keyword>
<sequence>AGMTKMKFAKFAISDGIACFVSNSVLFYIAFTLGKNHTALFNYLKKINLLIFILFIFTIIGFIWYYKRKKRKQKT</sequence>
<organism evidence="2">
    <name type="scientific">marine sediment metagenome</name>
    <dbReference type="NCBI Taxonomy" id="412755"/>
    <lineage>
        <taxon>unclassified sequences</taxon>
        <taxon>metagenomes</taxon>
        <taxon>ecological metagenomes</taxon>
    </lineage>
</organism>